<sequence length="763" mass="82500">MLLSAAPAWAQAPADGVSSQKEIIVTARRRNEAIQDVPLTVAAIGSEALETRGVHTEADLQIAIPGLVVRTSNNSNQLNYVMRGESVDAYSGSPPGVQPYINEVPFPTISATAFYDLASVQAVKGPQGTLFGRNSTGGAVLFQTQEPVNYFTGYASIQYGNRDKLIAEGALNLPLVDDKVLVRLAGTATSGGAYVRNLYDGKLLGDSQNRSGRFSLLLRPVESLTNVTTVQISKSTGTNAPNTMYHTIPCGDDYGFNSCTYSPDNQPFFDSLLAGGLFPGYPSGYVYPGGFEDLPEFLRSQGKYVVNANAPFFHRAHSEMVVNKTNFEVSPYITIKNVFGFSFSKNAINYDTDYSPYPIVQQYSPSLELTGEDLPVETSSTRTWSDELQIQGATPDDRLNWLAGVFYIDSTEDYFSPLWLGALDFSVAYNAKTGNRSFAVFGQATYKLTDQLSLTLGGRYTWEKITLRQLEQSIFGAGNPQQVKQDDPSWTVSLDYHVSPDLMLYATTRGSWRRGGFNPFNPPTATPTTAATGSGGNYFLPEKVRDAEIGIKYSGDGAGIPVRANVALYQSWVTNIQKTAYTVIGGTVSSATINVPKAKIKGIEADLGIQPASWLSLGGTMTYTDAKFTEATSSLFGQPVVYGPFGDVPKFSGSVYADTSLDLPGEAGSLNYHVEVYNQSSFYFSNLGGTLQPGTKLPAYTLVNMRLDWDEIMGSGVKASLFVKNLTGKVYYTGGSAGAQNFSVESATFGAPRTYGVALRVDF</sequence>
<dbReference type="InterPro" id="IPR010917">
    <property type="entry name" value="TonB_rcpt_CS"/>
</dbReference>
<keyword evidence="4" id="KW-0410">Iron transport</keyword>
<keyword evidence="3 12" id="KW-1134">Transmembrane beta strand</keyword>
<evidence type="ECO:0000256" key="13">
    <source>
        <dbReference type="PROSITE-ProRule" id="PRU10144"/>
    </source>
</evidence>
<feature type="domain" description="TonB-dependent receptor plug" evidence="16">
    <location>
        <begin position="34"/>
        <end position="139"/>
    </location>
</feature>
<keyword evidence="9 14" id="KW-0798">TonB box</keyword>
<evidence type="ECO:0000256" key="8">
    <source>
        <dbReference type="ARBA" id="ARBA00023065"/>
    </source>
</evidence>
<evidence type="ECO:0000256" key="4">
    <source>
        <dbReference type="ARBA" id="ARBA00022496"/>
    </source>
</evidence>
<organism evidence="17 18">
    <name type="scientific">Novosphingobium beihaiensis</name>
    <dbReference type="NCBI Taxonomy" id="2930389"/>
    <lineage>
        <taxon>Bacteria</taxon>
        <taxon>Pseudomonadati</taxon>
        <taxon>Pseudomonadota</taxon>
        <taxon>Alphaproteobacteria</taxon>
        <taxon>Sphingomonadales</taxon>
        <taxon>Sphingomonadaceae</taxon>
        <taxon>Novosphingobium</taxon>
    </lineage>
</organism>
<accession>A0ABT0BWR5</accession>
<dbReference type="InterPro" id="IPR039426">
    <property type="entry name" value="TonB-dep_rcpt-like"/>
</dbReference>
<keyword evidence="11 12" id="KW-0998">Cell outer membrane</keyword>
<evidence type="ECO:0000313" key="18">
    <source>
        <dbReference type="Proteomes" id="UP001202281"/>
    </source>
</evidence>
<evidence type="ECO:0000256" key="2">
    <source>
        <dbReference type="ARBA" id="ARBA00022448"/>
    </source>
</evidence>
<name>A0ABT0BWR5_9SPHN</name>
<feature type="short sequence motif" description="TonB C-terminal box" evidence="13">
    <location>
        <begin position="746"/>
        <end position="763"/>
    </location>
</feature>
<dbReference type="Pfam" id="PF00593">
    <property type="entry name" value="TonB_dep_Rec_b-barrel"/>
    <property type="match status" value="1"/>
</dbReference>
<keyword evidence="5 12" id="KW-0812">Transmembrane</keyword>
<evidence type="ECO:0000256" key="12">
    <source>
        <dbReference type="PROSITE-ProRule" id="PRU01360"/>
    </source>
</evidence>
<keyword evidence="6" id="KW-0732">Signal</keyword>
<keyword evidence="8" id="KW-0406">Ion transport</keyword>
<comment type="subcellular location">
    <subcellularLocation>
        <location evidence="1 12">Cell outer membrane</location>
        <topology evidence="1 12">Multi-pass membrane protein</topology>
    </subcellularLocation>
</comment>
<keyword evidence="10 12" id="KW-0472">Membrane</keyword>
<evidence type="ECO:0000256" key="6">
    <source>
        <dbReference type="ARBA" id="ARBA00022729"/>
    </source>
</evidence>
<evidence type="ECO:0000256" key="1">
    <source>
        <dbReference type="ARBA" id="ARBA00004571"/>
    </source>
</evidence>
<evidence type="ECO:0000256" key="10">
    <source>
        <dbReference type="ARBA" id="ARBA00023136"/>
    </source>
</evidence>
<keyword evidence="2 12" id="KW-0813">Transport</keyword>
<dbReference type="SUPFAM" id="SSF56935">
    <property type="entry name" value="Porins"/>
    <property type="match status" value="1"/>
</dbReference>
<evidence type="ECO:0000259" key="15">
    <source>
        <dbReference type="Pfam" id="PF00593"/>
    </source>
</evidence>
<evidence type="ECO:0000256" key="9">
    <source>
        <dbReference type="ARBA" id="ARBA00023077"/>
    </source>
</evidence>
<evidence type="ECO:0000256" key="7">
    <source>
        <dbReference type="ARBA" id="ARBA00023004"/>
    </source>
</evidence>
<dbReference type="Proteomes" id="UP001202281">
    <property type="component" value="Unassembled WGS sequence"/>
</dbReference>
<dbReference type="InterPro" id="IPR036942">
    <property type="entry name" value="Beta-barrel_TonB_sf"/>
</dbReference>
<evidence type="ECO:0000256" key="14">
    <source>
        <dbReference type="RuleBase" id="RU003357"/>
    </source>
</evidence>
<proteinExistence type="inferred from homology"/>
<dbReference type="Gene3D" id="2.40.170.20">
    <property type="entry name" value="TonB-dependent receptor, beta-barrel domain"/>
    <property type="match status" value="2"/>
</dbReference>
<keyword evidence="7" id="KW-0408">Iron</keyword>
<dbReference type="RefSeq" id="WP_243924299.1">
    <property type="nucleotide sequence ID" value="NZ_JALHLG010000064.1"/>
</dbReference>
<dbReference type="EMBL" id="JALHLG010000064">
    <property type="protein sequence ID" value="MCJ2189104.1"/>
    <property type="molecule type" value="Genomic_DNA"/>
</dbReference>
<comment type="similarity">
    <text evidence="12 14">Belongs to the TonB-dependent receptor family.</text>
</comment>
<evidence type="ECO:0000259" key="16">
    <source>
        <dbReference type="Pfam" id="PF07715"/>
    </source>
</evidence>
<reference evidence="17 18" key="1">
    <citation type="submission" date="2022-04" db="EMBL/GenBank/DDBJ databases">
        <title>Identification of a novel bacterium isolated from mangrove sediments.</title>
        <authorList>
            <person name="Pan X."/>
        </authorList>
    </citation>
    <scope>NUCLEOTIDE SEQUENCE [LARGE SCALE GENOMIC DNA]</scope>
    <source>
        <strain evidence="17 18">B2638</strain>
    </source>
</reference>
<protein>
    <submittedName>
        <fullName evidence="17">TonB-dependent receptor</fullName>
    </submittedName>
</protein>
<comment type="caution">
    <text evidence="17">The sequence shown here is derived from an EMBL/GenBank/DDBJ whole genome shotgun (WGS) entry which is preliminary data.</text>
</comment>
<gene>
    <name evidence="17" type="ORF">MTR66_20120</name>
</gene>
<evidence type="ECO:0000256" key="11">
    <source>
        <dbReference type="ARBA" id="ARBA00023237"/>
    </source>
</evidence>
<keyword evidence="18" id="KW-1185">Reference proteome</keyword>
<dbReference type="PANTHER" id="PTHR32552">
    <property type="entry name" value="FERRICHROME IRON RECEPTOR-RELATED"/>
    <property type="match status" value="1"/>
</dbReference>
<feature type="domain" description="TonB-dependent receptor-like beta-barrel" evidence="15">
    <location>
        <begin position="316"/>
        <end position="726"/>
    </location>
</feature>
<evidence type="ECO:0000256" key="5">
    <source>
        <dbReference type="ARBA" id="ARBA00022692"/>
    </source>
</evidence>
<dbReference type="PROSITE" id="PS01156">
    <property type="entry name" value="TONB_DEPENDENT_REC_2"/>
    <property type="match status" value="1"/>
</dbReference>
<evidence type="ECO:0000313" key="17">
    <source>
        <dbReference type="EMBL" id="MCJ2189104.1"/>
    </source>
</evidence>
<dbReference type="Pfam" id="PF07715">
    <property type="entry name" value="Plug"/>
    <property type="match status" value="1"/>
</dbReference>
<keyword evidence="17" id="KW-0675">Receptor</keyword>
<dbReference type="InterPro" id="IPR012910">
    <property type="entry name" value="Plug_dom"/>
</dbReference>
<dbReference type="PANTHER" id="PTHR32552:SF81">
    <property type="entry name" value="TONB-DEPENDENT OUTER MEMBRANE RECEPTOR"/>
    <property type="match status" value="1"/>
</dbReference>
<dbReference type="PROSITE" id="PS52016">
    <property type="entry name" value="TONB_DEPENDENT_REC_3"/>
    <property type="match status" value="1"/>
</dbReference>
<evidence type="ECO:0000256" key="3">
    <source>
        <dbReference type="ARBA" id="ARBA00022452"/>
    </source>
</evidence>
<dbReference type="InterPro" id="IPR000531">
    <property type="entry name" value="Beta-barrel_TonB"/>
</dbReference>